<dbReference type="PANTHER" id="PTHR21064">
    <property type="entry name" value="AMINOGLYCOSIDE PHOSPHOTRANSFERASE DOMAIN-CONTAINING PROTEIN-RELATED"/>
    <property type="match status" value="1"/>
</dbReference>
<keyword evidence="4" id="KW-1185">Reference proteome</keyword>
<organism evidence="3 4">
    <name type="scientific">Agrococcus pavilionensis RW1</name>
    <dbReference type="NCBI Taxonomy" id="1330458"/>
    <lineage>
        <taxon>Bacteria</taxon>
        <taxon>Bacillati</taxon>
        <taxon>Actinomycetota</taxon>
        <taxon>Actinomycetes</taxon>
        <taxon>Micrococcales</taxon>
        <taxon>Microbacteriaceae</taxon>
        <taxon>Agrococcus</taxon>
    </lineage>
</organism>
<dbReference type="InterPro" id="IPR002575">
    <property type="entry name" value="Aminoglycoside_PTrfase"/>
</dbReference>
<dbReference type="Proteomes" id="UP000016462">
    <property type="component" value="Unassembled WGS sequence"/>
</dbReference>
<dbReference type="InterPro" id="IPR050249">
    <property type="entry name" value="Pseudomonas-type_ThrB"/>
</dbReference>
<dbReference type="OrthoDB" id="241498at2"/>
<dbReference type="Gene3D" id="3.90.1200.10">
    <property type="match status" value="1"/>
</dbReference>
<dbReference type="InterPro" id="IPR011009">
    <property type="entry name" value="Kinase-like_dom_sf"/>
</dbReference>
<dbReference type="Pfam" id="PF01636">
    <property type="entry name" value="APH"/>
    <property type="match status" value="1"/>
</dbReference>
<dbReference type="PANTHER" id="PTHR21064:SF6">
    <property type="entry name" value="AMINOGLYCOSIDE PHOSPHOTRANSFERASE DOMAIN-CONTAINING PROTEIN"/>
    <property type="match status" value="1"/>
</dbReference>
<protein>
    <recommendedName>
        <fullName evidence="2">Aminoglycoside phosphotransferase domain-containing protein</fullName>
    </recommendedName>
</protein>
<evidence type="ECO:0000259" key="2">
    <source>
        <dbReference type="Pfam" id="PF01636"/>
    </source>
</evidence>
<reference evidence="3 4" key="1">
    <citation type="journal article" date="2013" name="Genome Announc.">
        <title>First draft genome sequence from a member of the genus agrococcus, isolated from modern microbialites.</title>
        <authorList>
            <person name="White R.A.III."/>
            <person name="Grassa C.J."/>
            <person name="Suttle C.A."/>
        </authorList>
    </citation>
    <scope>NUCLEOTIDE SEQUENCE [LARGE SCALE GENOMIC DNA]</scope>
    <source>
        <strain evidence="3 4">RW1</strain>
    </source>
</reference>
<feature type="domain" description="Aminoglycoside phosphotransferase" evidence="2">
    <location>
        <begin position="36"/>
        <end position="267"/>
    </location>
</feature>
<gene>
    <name evidence="3" type="ORF">L332_09970</name>
</gene>
<evidence type="ECO:0000313" key="4">
    <source>
        <dbReference type="Proteomes" id="UP000016462"/>
    </source>
</evidence>
<accession>U1LCA8</accession>
<dbReference type="EMBL" id="ASHR01000014">
    <property type="protein sequence ID" value="ERG64773.1"/>
    <property type="molecule type" value="Genomic_DNA"/>
</dbReference>
<dbReference type="GO" id="GO:0019202">
    <property type="term" value="F:amino acid kinase activity"/>
    <property type="evidence" value="ECO:0007669"/>
    <property type="project" value="TreeGrafter"/>
</dbReference>
<evidence type="ECO:0000313" key="3">
    <source>
        <dbReference type="EMBL" id="ERG64773.1"/>
    </source>
</evidence>
<proteinExistence type="inferred from homology"/>
<dbReference type="AlphaFoldDB" id="U1LCA8"/>
<dbReference type="SUPFAM" id="SSF56112">
    <property type="entry name" value="Protein kinase-like (PK-like)"/>
    <property type="match status" value="1"/>
</dbReference>
<dbReference type="RefSeq" id="WP_021009790.1">
    <property type="nucleotide sequence ID" value="NZ_ASHR01000014.1"/>
</dbReference>
<comment type="similarity">
    <text evidence="1">Belongs to the pseudomonas-type ThrB family.</text>
</comment>
<evidence type="ECO:0000256" key="1">
    <source>
        <dbReference type="ARBA" id="ARBA00038240"/>
    </source>
</evidence>
<sequence>MGYHDLDEAMQVEALRPAALAAADAFGLAVARMEPVLHGYNTTFAIDDERGRRFALRIGTNSHSTPEHAAAQQAWLADLAERTDVLVPEPLRALDGRWSVEVDSPVLDRSVLVTIASWLEGQDARELDEESARALGRTMARLHEHAERWRPPEGSSLPRLDAPLFGDADLLSDAPGLEPRERSVLAEAAERAADAFERLHRGAELRAIHADLHGGNLKWHGGRLAVFDFDDCGFGLPVLDLAISAFYLRGGDPAPERALLAGYAERAALPEASAADFEALVAARQLLLANALLSSSTASLRAQSLGYVRTSIGRLEHWLRTGAFSRVVP</sequence>
<name>U1LCA8_9MICO</name>
<comment type="caution">
    <text evidence="3">The sequence shown here is derived from an EMBL/GenBank/DDBJ whole genome shotgun (WGS) entry which is preliminary data.</text>
</comment>